<name>A0A832H5B9_9CYAN</name>
<gene>
    <name evidence="1" type="ORF">ENR47_12885</name>
</gene>
<comment type="caution">
    <text evidence="1">The sequence shown here is derived from an EMBL/GenBank/DDBJ whole genome shotgun (WGS) entry which is preliminary data.</text>
</comment>
<evidence type="ECO:0008006" key="2">
    <source>
        <dbReference type="Google" id="ProtNLM"/>
    </source>
</evidence>
<sequence length="87" mass="9595">MEVIVQQSENIPRAIATTAQSYDLVILQVSPRHFTSVGLPLSDLTTQTVEQLTCSVIMLGSRPNRSFTVENNPLLSQSINTVTNHQN</sequence>
<dbReference type="EMBL" id="DSRD01000803">
    <property type="protein sequence ID" value="HGW95153.1"/>
    <property type="molecule type" value="Genomic_DNA"/>
</dbReference>
<reference evidence="1" key="1">
    <citation type="journal article" date="2020" name="mSystems">
        <title>Genome- and Community-Level Interaction Insights into Carbon Utilization and Element Cycling Functions of Hydrothermarchaeota in Hydrothermal Sediment.</title>
        <authorList>
            <person name="Zhou Z."/>
            <person name="Liu Y."/>
            <person name="Xu W."/>
            <person name="Pan J."/>
            <person name="Luo Z.H."/>
            <person name="Li M."/>
        </authorList>
    </citation>
    <scope>NUCLEOTIDE SEQUENCE [LARGE SCALE GENOMIC DNA]</scope>
    <source>
        <strain evidence="1">SpSt-402</strain>
    </source>
</reference>
<evidence type="ECO:0000313" key="1">
    <source>
        <dbReference type="EMBL" id="HGW95153.1"/>
    </source>
</evidence>
<organism evidence="1">
    <name type="scientific">Oscillatoriales cyanobacterium SpSt-402</name>
    <dbReference type="NCBI Taxonomy" id="2282168"/>
    <lineage>
        <taxon>Bacteria</taxon>
        <taxon>Bacillati</taxon>
        <taxon>Cyanobacteriota</taxon>
        <taxon>Cyanophyceae</taxon>
        <taxon>Oscillatoriophycideae</taxon>
        <taxon>Oscillatoriales</taxon>
    </lineage>
</organism>
<accession>A0A832H5B9</accession>
<dbReference type="AlphaFoldDB" id="A0A832H5B9"/>
<proteinExistence type="predicted"/>
<protein>
    <recommendedName>
        <fullName evidence="2">UspA domain-containing protein</fullName>
    </recommendedName>
</protein>